<dbReference type="InterPro" id="IPR029068">
    <property type="entry name" value="Glyas_Bleomycin-R_OHBP_Dase"/>
</dbReference>
<name>A0A6P1CX69_9NOCA</name>
<dbReference type="SUPFAM" id="SSF54593">
    <property type="entry name" value="Glyoxalase/Bleomycin resistance protein/Dihydroxybiphenyl dioxygenase"/>
    <property type="match status" value="1"/>
</dbReference>
<dbReference type="RefSeq" id="WP_306071305.1">
    <property type="nucleotide sequence ID" value="NZ_JAAGVB010000476.1"/>
</dbReference>
<dbReference type="Proteomes" id="UP000471166">
    <property type="component" value="Unassembled WGS sequence"/>
</dbReference>
<dbReference type="AlphaFoldDB" id="A0A6P1CX69"/>
<dbReference type="EMBL" id="JAAGVB010000476">
    <property type="protein sequence ID" value="NEW37168.1"/>
    <property type="molecule type" value="Genomic_DNA"/>
</dbReference>
<dbReference type="Gene3D" id="3.10.180.10">
    <property type="entry name" value="2,3-Dihydroxybiphenyl 1,2-Dioxygenase, domain 1"/>
    <property type="match status" value="1"/>
</dbReference>
<evidence type="ECO:0000259" key="1">
    <source>
        <dbReference type="PROSITE" id="PS51819"/>
    </source>
</evidence>
<evidence type="ECO:0000313" key="2">
    <source>
        <dbReference type="EMBL" id="NEW37168.1"/>
    </source>
</evidence>
<organism evidence="2 3">
    <name type="scientific">Nocardia cyriacigeorgica</name>
    <dbReference type="NCBI Taxonomy" id="135487"/>
    <lineage>
        <taxon>Bacteria</taxon>
        <taxon>Bacillati</taxon>
        <taxon>Actinomycetota</taxon>
        <taxon>Actinomycetes</taxon>
        <taxon>Mycobacteriales</taxon>
        <taxon>Nocardiaceae</taxon>
        <taxon>Nocardia</taxon>
    </lineage>
</organism>
<gene>
    <name evidence="2" type="ORF">GV791_32135</name>
</gene>
<feature type="non-terminal residue" evidence="2">
    <location>
        <position position="1"/>
    </location>
</feature>
<dbReference type="PROSITE" id="PS51819">
    <property type="entry name" value="VOC"/>
    <property type="match status" value="1"/>
</dbReference>
<reference evidence="2 3" key="1">
    <citation type="submission" date="2020-01" db="EMBL/GenBank/DDBJ databases">
        <title>Genetics and antimicrobial susceptibilities of Nocardia species isolated from the soil; a comparison with species isolated from humans.</title>
        <authorList>
            <person name="Carrasco G."/>
            <person name="Monzon S."/>
            <person name="Sansegundo M."/>
            <person name="Garcia E."/>
            <person name="Garrido N."/>
            <person name="Medina M.J."/>
            <person name="Villalon P."/>
            <person name="Ramirez-Arocha A.C."/>
            <person name="Jimenez P."/>
            <person name="Cuesta I."/>
            <person name="Valdezate S."/>
        </authorList>
    </citation>
    <scope>NUCLEOTIDE SEQUENCE [LARGE SCALE GENOMIC DNA]</scope>
    <source>
        <strain evidence="2 3">CNM20110626</strain>
    </source>
</reference>
<protein>
    <submittedName>
        <fullName evidence="2">VOC family protein</fullName>
    </submittedName>
</protein>
<comment type="caution">
    <text evidence="2">The sequence shown here is derived from an EMBL/GenBank/DDBJ whole genome shotgun (WGS) entry which is preliminary data.</text>
</comment>
<evidence type="ECO:0000313" key="3">
    <source>
        <dbReference type="Proteomes" id="UP000471166"/>
    </source>
</evidence>
<feature type="domain" description="VOC" evidence="1">
    <location>
        <begin position="1"/>
        <end position="54"/>
    </location>
</feature>
<accession>A0A6P1CX69</accession>
<proteinExistence type="predicted"/>
<dbReference type="InterPro" id="IPR037523">
    <property type="entry name" value="VOC_core"/>
</dbReference>
<sequence>IVHWHVDDLQAAFDRLLALGATEYDPITERGAGTGFVTASVVDPFGNVLGIMSNPHYLEVLAETGPAKVPA</sequence>